<dbReference type="PANTHER" id="PTHR32322">
    <property type="entry name" value="INNER MEMBRANE TRANSPORTER"/>
    <property type="match status" value="1"/>
</dbReference>
<dbReference type="EMBL" id="CP097636">
    <property type="protein sequence ID" value="URI10451.1"/>
    <property type="molecule type" value="Genomic_DNA"/>
</dbReference>
<feature type="transmembrane region" description="Helical" evidence="6">
    <location>
        <begin position="157"/>
        <end position="179"/>
    </location>
</feature>
<protein>
    <submittedName>
        <fullName evidence="8">DMT family transporter</fullName>
    </submittedName>
</protein>
<feature type="domain" description="EamA" evidence="7">
    <location>
        <begin position="12"/>
        <end position="142"/>
    </location>
</feature>
<evidence type="ECO:0000256" key="5">
    <source>
        <dbReference type="ARBA" id="ARBA00023136"/>
    </source>
</evidence>
<evidence type="ECO:0000313" key="9">
    <source>
        <dbReference type="Proteomes" id="UP001056201"/>
    </source>
</evidence>
<evidence type="ECO:0000256" key="2">
    <source>
        <dbReference type="ARBA" id="ARBA00007362"/>
    </source>
</evidence>
<dbReference type="PANTHER" id="PTHR32322:SF2">
    <property type="entry name" value="EAMA DOMAIN-CONTAINING PROTEIN"/>
    <property type="match status" value="1"/>
</dbReference>
<accession>A0ABY4SE67</accession>
<dbReference type="Pfam" id="PF00892">
    <property type="entry name" value="EamA"/>
    <property type="match status" value="2"/>
</dbReference>
<keyword evidence="3 6" id="KW-0812">Transmembrane</keyword>
<feature type="transmembrane region" description="Helical" evidence="6">
    <location>
        <begin position="253"/>
        <end position="272"/>
    </location>
</feature>
<feature type="domain" description="EamA" evidence="7">
    <location>
        <begin position="159"/>
        <end position="295"/>
    </location>
</feature>
<evidence type="ECO:0000256" key="4">
    <source>
        <dbReference type="ARBA" id="ARBA00022989"/>
    </source>
</evidence>
<feature type="transmembrane region" description="Helical" evidence="6">
    <location>
        <begin position="127"/>
        <end position="145"/>
    </location>
</feature>
<feature type="transmembrane region" description="Helical" evidence="6">
    <location>
        <begin position="43"/>
        <end position="60"/>
    </location>
</feature>
<dbReference type="SUPFAM" id="SSF103481">
    <property type="entry name" value="Multidrug resistance efflux transporter EmrE"/>
    <property type="match status" value="2"/>
</dbReference>
<keyword evidence="5 6" id="KW-0472">Membrane</keyword>
<reference evidence="8" key="1">
    <citation type="submission" date="2022-05" db="EMBL/GenBank/DDBJ databases">
        <title>An RpoN-dependent PEP-CTERM gene is involved in floc formation of an Aquincola tertiaricarbonis strain.</title>
        <authorList>
            <person name="Qiu D."/>
            <person name="Xia M."/>
        </authorList>
    </citation>
    <scope>NUCLEOTIDE SEQUENCE</scope>
    <source>
        <strain evidence="8">RN12</strain>
    </source>
</reference>
<keyword evidence="9" id="KW-1185">Reference proteome</keyword>
<dbReference type="Proteomes" id="UP001056201">
    <property type="component" value="Chromosome 2"/>
</dbReference>
<dbReference type="InterPro" id="IPR000620">
    <property type="entry name" value="EamA_dom"/>
</dbReference>
<name>A0ABY4SE67_AQUTE</name>
<evidence type="ECO:0000313" key="8">
    <source>
        <dbReference type="EMBL" id="URI10451.1"/>
    </source>
</evidence>
<evidence type="ECO:0000259" key="7">
    <source>
        <dbReference type="Pfam" id="PF00892"/>
    </source>
</evidence>
<sequence>MTERRSTLDGLAVSLLLTCCVLWGLNQVATKVALADFPPFTQAALRSAGAALLVLAWARLRGIALFTRDGTLPGGLLAGALFALEFGLIFFGLQFTTASRMVVFIYLAPFVVALGMPFVARSEKLKPVQFVGLAVAFGGVAAAFAEGFGQPSAGERQWLGDACGVGAALVWGATTLSIRSTRLAGAAPEKTLLYQLGLSALLLGMAAPVAHETWPQQVAALSWGALLFQTVIVTFASYLAWFWLVRHYPATRIASFTLLTPISGLVAGALVLNEPLTPRLLLALATVVLGLVLVNRR</sequence>
<dbReference type="InterPro" id="IPR050638">
    <property type="entry name" value="AA-Vitamin_Transporters"/>
</dbReference>
<proteinExistence type="inferred from homology"/>
<evidence type="ECO:0000256" key="1">
    <source>
        <dbReference type="ARBA" id="ARBA00004141"/>
    </source>
</evidence>
<keyword evidence="4 6" id="KW-1133">Transmembrane helix</keyword>
<comment type="subcellular location">
    <subcellularLocation>
        <location evidence="1">Membrane</location>
        <topology evidence="1">Multi-pass membrane protein</topology>
    </subcellularLocation>
</comment>
<evidence type="ECO:0000256" key="6">
    <source>
        <dbReference type="SAM" id="Phobius"/>
    </source>
</evidence>
<dbReference type="Gene3D" id="1.10.3730.20">
    <property type="match status" value="1"/>
</dbReference>
<gene>
    <name evidence="8" type="ORF">MW290_15675</name>
</gene>
<feature type="transmembrane region" description="Helical" evidence="6">
    <location>
        <begin position="278"/>
        <end position="294"/>
    </location>
</feature>
<feature type="transmembrane region" description="Helical" evidence="6">
    <location>
        <begin position="223"/>
        <end position="244"/>
    </location>
</feature>
<organism evidence="8 9">
    <name type="scientific">Aquincola tertiaricarbonis</name>
    <dbReference type="NCBI Taxonomy" id="391953"/>
    <lineage>
        <taxon>Bacteria</taxon>
        <taxon>Pseudomonadati</taxon>
        <taxon>Pseudomonadota</taxon>
        <taxon>Betaproteobacteria</taxon>
        <taxon>Burkholderiales</taxon>
        <taxon>Sphaerotilaceae</taxon>
        <taxon>Aquincola</taxon>
    </lineage>
</organism>
<feature type="transmembrane region" description="Helical" evidence="6">
    <location>
        <begin position="101"/>
        <end position="120"/>
    </location>
</feature>
<feature type="transmembrane region" description="Helical" evidence="6">
    <location>
        <begin position="191"/>
        <end position="211"/>
    </location>
</feature>
<dbReference type="InterPro" id="IPR037185">
    <property type="entry name" value="EmrE-like"/>
</dbReference>
<comment type="similarity">
    <text evidence="2">Belongs to the EamA transporter family.</text>
</comment>
<feature type="transmembrane region" description="Helical" evidence="6">
    <location>
        <begin position="72"/>
        <end position="95"/>
    </location>
</feature>
<evidence type="ECO:0000256" key="3">
    <source>
        <dbReference type="ARBA" id="ARBA00022692"/>
    </source>
</evidence>
<dbReference type="RefSeq" id="WP_250198658.1">
    <property type="nucleotide sequence ID" value="NZ_CP097636.1"/>
</dbReference>